<comment type="cofactor">
    <cofactor evidence="1">
        <name>Ca(2+)</name>
        <dbReference type="ChEBI" id="CHEBI:29108"/>
    </cofactor>
</comment>
<evidence type="ECO:0000256" key="10">
    <source>
        <dbReference type="ARBA" id="ARBA00022842"/>
    </source>
</evidence>
<dbReference type="Pfam" id="PF07992">
    <property type="entry name" value="Pyr_redox_2"/>
    <property type="match status" value="1"/>
</dbReference>
<comment type="cofactor">
    <cofactor evidence="2">
        <name>Mn(2+)</name>
        <dbReference type="ChEBI" id="CHEBI:29035"/>
    </cofactor>
</comment>
<evidence type="ECO:0000256" key="12">
    <source>
        <dbReference type="SAM" id="MobiDB-lite"/>
    </source>
</evidence>
<keyword evidence="11" id="KW-0786">Thiamine pyrophosphate</keyword>
<keyword evidence="9" id="KW-0106">Calcium</keyword>
<dbReference type="Gene3D" id="3.40.50.920">
    <property type="match status" value="1"/>
</dbReference>
<dbReference type="NCBIfam" id="NF004559">
    <property type="entry name" value="PRK05899.2-5"/>
    <property type="match status" value="1"/>
</dbReference>
<feature type="domain" description="Transketolase-like pyrimidine-binding" evidence="13">
    <location>
        <begin position="852"/>
        <end position="1015"/>
    </location>
</feature>
<proteinExistence type="inferred from homology"/>
<evidence type="ECO:0000256" key="4">
    <source>
        <dbReference type="ARBA" id="ARBA00001964"/>
    </source>
</evidence>
<dbReference type="SMART" id="SM00861">
    <property type="entry name" value="Transket_pyr"/>
    <property type="match status" value="1"/>
</dbReference>
<evidence type="ECO:0000256" key="8">
    <source>
        <dbReference type="ARBA" id="ARBA00022723"/>
    </source>
</evidence>
<evidence type="ECO:0000256" key="5">
    <source>
        <dbReference type="ARBA" id="ARBA00007131"/>
    </source>
</evidence>
<evidence type="ECO:0000313" key="14">
    <source>
        <dbReference type="EMBL" id="MEJ8671792.1"/>
    </source>
</evidence>
<evidence type="ECO:0000256" key="3">
    <source>
        <dbReference type="ARBA" id="ARBA00001946"/>
    </source>
</evidence>
<dbReference type="SUPFAM" id="SSF52518">
    <property type="entry name" value="Thiamin diphosphate-binding fold (THDP-binding)"/>
    <property type="match status" value="2"/>
</dbReference>
<dbReference type="Pfam" id="PF02780">
    <property type="entry name" value="Transketolase_C"/>
    <property type="match status" value="1"/>
</dbReference>
<evidence type="ECO:0000256" key="2">
    <source>
        <dbReference type="ARBA" id="ARBA00001936"/>
    </source>
</evidence>
<comment type="subunit">
    <text evidence="6">Homodimer.</text>
</comment>
<protein>
    <submittedName>
        <fullName evidence="14">Transketolase</fullName>
        <ecNumber evidence="14">2.2.1.1</ecNumber>
    </submittedName>
</protein>
<dbReference type="GO" id="GO:0004802">
    <property type="term" value="F:transketolase activity"/>
    <property type="evidence" value="ECO:0007669"/>
    <property type="project" value="UniProtKB-EC"/>
</dbReference>
<evidence type="ECO:0000256" key="6">
    <source>
        <dbReference type="ARBA" id="ARBA00011738"/>
    </source>
</evidence>
<dbReference type="EMBL" id="JBBKAK010000001">
    <property type="protein sequence ID" value="MEJ8671792.1"/>
    <property type="molecule type" value="Genomic_DNA"/>
</dbReference>
<dbReference type="CDD" id="cd07033">
    <property type="entry name" value="TPP_PYR_DXS_TK_like"/>
    <property type="match status" value="1"/>
</dbReference>
<comment type="cofactor">
    <cofactor evidence="3">
        <name>Mg(2+)</name>
        <dbReference type="ChEBI" id="CHEBI:18420"/>
    </cofactor>
</comment>
<dbReference type="Pfam" id="PF00456">
    <property type="entry name" value="Transketolase_N"/>
    <property type="match status" value="1"/>
</dbReference>
<feature type="compositionally biased region" description="Low complexity" evidence="12">
    <location>
        <begin position="450"/>
        <end position="459"/>
    </location>
</feature>
<dbReference type="PANTHER" id="PTHR43195:SF1">
    <property type="entry name" value="FI06132P-RELATED"/>
    <property type="match status" value="1"/>
</dbReference>
<comment type="cofactor">
    <cofactor evidence="4">
        <name>thiamine diphosphate</name>
        <dbReference type="ChEBI" id="CHEBI:58937"/>
    </cofactor>
</comment>
<comment type="caution">
    <text evidence="14">The sequence shown here is derived from an EMBL/GenBank/DDBJ whole genome shotgun (WGS) entry which is preliminary data.</text>
</comment>
<dbReference type="Gene3D" id="3.40.50.970">
    <property type="match status" value="2"/>
</dbReference>
<evidence type="ECO:0000313" key="15">
    <source>
        <dbReference type="Proteomes" id="UP001376459"/>
    </source>
</evidence>
<dbReference type="InterPro" id="IPR036188">
    <property type="entry name" value="FAD/NAD-bd_sf"/>
</dbReference>
<keyword evidence="15" id="KW-1185">Reference proteome</keyword>
<keyword evidence="7 14" id="KW-0808">Transferase</keyword>
<feature type="compositionally biased region" description="Basic and acidic residues" evidence="12">
    <location>
        <begin position="489"/>
        <end position="506"/>
    </location>
</feature>
<dbReference type="InterPro" id="IPR023753">
    <property type="entry name" value="FAD/NAD-binding_dom"/>
</dbReference>
<evidence type="ECO:0000256" key="7">
    <source>
        <dbReference type="ARBA" id="ARBA00022679"/>
    </source>
</evidence>
<dbReference type="InterPro" id="IPR029061">
    <property type="entry name" value="THDP-binding"/>
</dbReference>
<dbReference type="InterPro" id="IPR005475">
    <property type="entry name" value="Transketolase-like_Pyr-bd"/>
</dbReference>
<comment type="similarity">
    <text evidence="5">Belongs to the transketolase family.</text>
</comment>
<gene>
    <name evidence="14" type="ORF">WKI71_36015</name>
</gene>
<dbReference type="PRINTS" id="PR00368">
    <property type="entry name" value="FADPNR"/>
</dbReference>
<reference evidence="14 15" key="1">
    <citation type="submission" date="2024-03" db="EMBL/GenBank/DDBJ databases">
        <title>Novel Streptomyces species of biotechnological and ecological value are a feature of Machair soil.</title>
        <authorList>
            <person name="Prole J.R."/>
            <person name="Goodfellow M."/>
            <person name="Allenby N."/>
            <person name="Ward A.C."/>
        </authorList>
    </citation>
    <scope>NUCLEOTIDE SEQUENCE [LARGE SCALE GENOMIC DNA]</scope>
    <source>
        <strain evidence="14 15">MS1.AVA.1</strain>
    </source>
</reference>
<dbReference type="CDD" id="cd02012">
    <property type="entry name" value="TPP_TK"/>
    <property type="match status" value="1"/>
</dbReference>
<dbReference type="InterPro" id="IPR033248">
    <property type="entry name" value="Transketolase_C"/>
</dbReference>
<accession>A0ABU8USB4</accession>
<keyword evidence="10" id="KW-0460">Magnesium</keyword>
<keyword evidence="8" id="KW-0479">Metal-binding</keyword>
<sequence length="1162" mass="124557">MSRPRIVIVGAGFAGYRAARTLSRITRGQADITLLNPTDYFLYLPLLPQVAAGILEPRRVTVSLSGTLRHVRLVLGEADGIDPDGNTVHYTGPEGDVGTLPFDRLILAAGSVNKLLPIPGVAEHAHGFRGLPEALYLRDHVTRQVELAATADDPKSRAARCTFVVVGAGYTGTEVAAQGQLFTDSQVRKHPLRTGMRPRWLLLDIADRVLPELDERLSRTADRALRRRGVDVRMGTSVKEATHNGVVLSDGSFVDTRTLVWCVGVRPDPLAESLELPMEKGRLLVDPHLQVPGRPELFAAGDAAAVPDLEKPGEYTPMTAQHAWRQGRTVGRNVAASLGIGERRAYRHRDLGFVVDLGGVKAAANPLGVPLSGVAAGAVTRGYHLAAMPGNRVRVAADWLLDAVLPRQAVQLGLVRSWSVPLDTASPELARVPGRSDTGAQGKGERRGEPQGNQPGGEPAENRFGGAEATEPPDPVQDPDAWQAPRTPRSREADRLPSGRQRAEPRCRHRGRRGWPATPRDTGRPQTAPGRAHRPRTPLPAPSERRLMNTAELVELAQQLRVDSVRASDAAGSGHPTSSMSAADLMAVLLAEHLRYDIDRPAHPGNDRFVLSKGHASPLLYAAYKAAGAIEDGELVTFRKLGSRLEGHPTPRRLPWVETATGSLGQGLPVGVGIALAGLRLDRSGYRVWVLCGDSELAEGSVWEAAEHAAYEHLDNLTAIVDVNRLGQRGPTRHGHDLDAYARRFQAFGWHTIEVDGHDVDAIDRAYGEAESTVGQPTVILARILKGKGVAAVEDREGLHGKPLPDADEAIAELGGRRDLRIHVHEPSATRMLHAVPGGRLDLPRWDKGEEVATRNAYGEALAALGTGRGDVVALDGEVSDSTRAEFFAKAHPDRFFECYIAEQQLVAAAVGLATRGYVPYASTFAAFLTRAYDFVRMASVSGAGINLVGSHAGVAIGQDGPSQMGLEDLAMMRAVHGSTVLYPCDANQTARLVAAMAGLEGVRYLRTSRGASPVIYGPEEEFPVGGSKVLRSSDRDRLTVVAAGVTVHEALAAADALDREGIQVRVVDLYSVKPVDRDTLRRAAEETGCLLTVEDHHEEGGIGDAVLDAFLDGRPVPRLVRLAVRMMPGSASPDEQLHAAGIDAASIAAAGKLLVEEAVVR</sequence>
<dbReference type="EC" id="2.2.1.1" evidence="14"/>
<dbReference type="Proteomes" id="UP001376459">
    <property type="component" value="Unassembled WGS sequence"/>
</dbReference>
<dbReference type="Gene3D" id="3.50.50.100">
    <property type="match status" value="1"/>
</dbReference>
<dbReference type="InterPro" id="IPR020826">
    <property type="entry name" value="Transketolase_BS"/>
</dbReference>
<feature type="region of interest" description="Disordered" evidence="12">
    <location>
        <begin position="427"/>
        <end position="543"/>
    </location>
</feature>
<dbReference type="InterPro" id="IPR005474">
    <property type="entry name" value="Transketolase_N"/>
</dbReference>
<dbReference type="SUPFAM" id="SSF51905">
    <property type="entry name" value="FAD/NAD(P)-binding domain"/>
    <property type="match status" value="1"/>
</dbReference>
<dbReference type="PROSITE" id="PS00802">
    <property type="entry name" value="TRANSKETOLASE_2"/>
    <property type="match status" value="1"/>
</dbReference>
<evidence type="ECO:0000256" key="1">
    <source>
        <dbReference type="ARBA" id="ARBA00001913"/>
    </source>
</evidence>
<dbReference type="InterPro" id="IPR051424">
    <property type="entry name" value="Transketolase-like"/>
</dbReference>
<evidence type="ECO:0000256" key="11">
    <source>
        <dbReference type="ARBA" id="ARBA00023052"/>
    </source>
</evidence>
<dbReference type="InterPro" id="IPR009014">
    <property type="entry name" value="Transketo_C/PFOR_II"/>
</dbReference>
<name>A0ABU8USB4_9ACTN</name>
<dbReference type="SUPFAM" id="SSF52922">
    <property type="entry name" value="TK C-terminal domain-like"/>
    <property type="match status" value="1"/>
</dbReference>
<dbReference type="PANTHER" id="PTHR43195">
    <property type="entry name" value="TRANSKETOLASE"/>
    <property type="match status" value="1"/>
</dbReference>
<evidence type="ECO:0000256" key="9">
    <source>
        <dbReference type="ARBA" id="ARBA00022837"/>
    </source>
</evidence>
<dbReference type="Pfam" id="PF02779">
    <property type="entry name" value="Transket_pyr"/>
    <property type="match status" value="1"/>
</dbReference>
<organism evidence="14 15">
    <name type="scientific">Streptomyces machairae</name>
    <dbReference type="NCBI Taxonomy" id="3134109"/>
    <lineage>
        <taxon>Bacteria</taxon>
        <taxon>Bacillati</taxon>
        <taxon>Actinomycetota</taxon>
        <taxon>Actinomycetes</taxon>
        <taxon>Kitasatosporales</taxon>
        <taxon>Streptomycetaceae</taxon>
        <taxon>Streptomyces</taxon>
    </lineage>
</organism>
<evidence type="ECO:0000259" key="13">
    <source>
        <dbReference type="SMART" id="SM00861"/>
    </source>
</evidence>